<dbReference type="Pfam" id="PF01402">
    <property type="entry name" value="RHH_1"/>
    <property type="match status" value="1"/>
</dbReference>
<evidence type="ECO:0000313" key="2">
    <source>
        <dbReference type="EMBL" id="QPZ39248.1"/>
    </source>
</evidence>
<accession>A0ABX6YKB2</accession>
<gene>
    <name evidence="2" type="ORF">HCR76_04070</name>
</gene>
<evidence type="ECO:0000313" key="3">
    <source>
        <dbReference type="Proteomes" id="UP000662814"/>
    </source>
</evidence>
<protein>
    <submittedName>
        <fullName evidence="2">Ribbon-helix-helix protein, CopG family</fullName>
    </submittedName>
</protein>
<name>A0ABX6YKB2_9MICO</name>
<proteinExistence type="predicted"/>
<dbReference type="Proteomes" id="UP000662814">
    <property type="component" value="Chromosome"/>
</dbReference>
<feature type="domain" description="Ribbon-helix-helix protein CopG" evidence="1">
    <location>
        <begin position="8"/>
        <end position="45"/>
    </location>
</feature>
<reference evidence="2 3" key="1">
    <citation type="submission" date="2020-12" db="EMBL/GenBank/DDBJ databases">
        <title>Microbacterium sp. HY060.</title>
        <authorList>
            <person name="Zhou J."/>
        </authorList>
    </citation>
    <scope>NUCLEOTIDE SEQUENCE [LARGE SCALE GENOMIC DNA]</scope>
    <source>
        <strain evidence="2 3">HY60</strain>
    </source>
</reference>
<dbReference type="EMBL" id="CP061169">
    <property type="protein sequence ID" value="QPZ39248.1"/>
    <property type="molecule type" value="Genomic_DNA"/>
</dbReference>
<keyword evidence="3" id="KW-1185">Reference proteome</keyword>
<dbReference type="InterPro" id="IPR002145">
    <property type="entry name" value="CopG"/>
</dbReference>
<organism evidence="2 3">
    <name type="scientific">Paramicrobacterium chengjingii</name>
    <dbReference type="NCBI Taxonomy" id="2769067"/>
    <lineage>
        <taxon>Bacteria</taxon>
        <taxon>Bacillati</taxon>
        <taxon>Actinomycetota</taxon>
        <taxon>Actinomycetes</taxon>
        <taxon>Micrococcales</taxon>
        <taxon>Microbacteriaceae</taxon>
        <taxon>Paramicrobacterium</taxon>
    </lineage>
</organism>
<dbReference type="SUPFAM" id="SSF47598">
    <property type="entry name" value="Ribbon-helix-helix"/>
    <property type="match status" value="1"/>
</dbReference>
<dbReference type="InterPro" id="IPR010985">
    <property type="entry name" value="Ribbon_hlx_hlx"/>
</dbReference>
<sequence length="80" mass="9233">MLSNMKTTMNLPDALMAELKKRAADENRTVTSIVEESLRRHLETERLPQHRCALPTWRSGGYHIDVDDKNAVWDVLDDAR</sequence>
<evidence type="ECO:0000259" key="1">
    <source>
        <dbReference type="Pfam" id="PF01402"/>
    </source>
</evidence>